<sequence>MYAVVRLRGQVNVRYTIEDTMKMLRLHKVNHCVFLPENPHYKGMVQKVKDYVAYGKIDAKTLAEVLENRGRLEGDARLTEEYIRENTDYDSIKAFAEAVVEGKASLKDVPKLKPVFRLHPPRKGHAGIKRTVQQGGVLGNHEENINVLLHKMR</sequence>
<dbReference type="InterPro" id="IPR005997">
    <property type="entry name" value="Ribosomal_uL30_arc"/>
</dbReference>
<dbReference type="GO" id="GO:0003723">
    <property type="term" value="F:RNA binding"/>
    <property type="evidence" value="ECO:0007669"/>
    <property type="project" value="TreeGrafter"/>
</dbReference>
<dbReference type="GO" id="GO:0006412">
    <property type="term" value="P:translation"/>
    <property type="evidence" value="ECO:0007669"/>
    <property type="project" value="UniProtKB-UniRule"/>
</dbReference>
<evidence type="ECO:0000256" key="3">
    <source>
        <dbReference type="ARBA" id="ARBA00023274"/>
    </source>
</evidence>
<dbReference type="GO" id="GO:0022625">
    <property type="term" value="C:cytosolic large ribosomal subunit"/>
    <property type="evidence" value="ECO:0007669"/>
    <property type="project" value="UniProtKB-UniRule"/>
</dbReference>
<dbReference type="FunFam" id="1.10.15.30:FF:000002">
    <property type="entry name" value="50S ribosomal protein L30"/>
    <property type="match status" value="1"/>
</dbReference>
<dbReference type="GO" id="GO:0003735">
    <property type="term" value="F:structural constituent of ribosome"/>
    <property type="evidence" value="ECO:0007669"/>
    <property type="project" value="UniProtKB-UniRule"/>
</dbReference>
<keyword evidence="3 4" id="KW-0687">Ribonucleoprotein</keyword>
<comment type="subunit">
    <text evidence="4">Part of the 50S ribosomal subunit.</text>
</comment>
<dbReference type="NCBIfam" id="TIGR01309">
    <property type="entry name" value="uL30_arch"/>
    <property type="match status" value="1"/>
</dbReference>
<evidence type="ECO:0000313" key="7">
    <source>
        <dbReference type="Proteomes" id="UP000033116"/>
    </source>
</evidence>
<dbReference type="Pfam" id="PF00327">
    <property type="entry name" value="Ribosomal_L30"/>
    <property type="match status" value="1"/>
</dbReference>
<evidence type="ECO:0000259" key="5">
    <source>
        <dbReference type="Pfam" id="PF00327"/>
    </source>
</evidence>
<name>A0A0E3LSU9_METMZ</name>
<dbReference type="PROSITE" id="PS00634">
    <property type="entry name" value="RIBOSOMAL_L30"/>
    <property type="match status" value="1"/>
</dbReference>
<dbReference type="Gene3D" id="3.30.1390.20">
    <property type="entry name" value="Ribosomal protein L30, ferredoxin-like fold domain"/>
    <property type="match status" value="1"/>
</dbReference>
<dbReference type="Proteomes" id="UP000033116">
    <property type="component" value="Chromosome"/>
</dbReference>
<dbReference type="RefSeq" id="WP_011034076.1">
    <property type="nucleotide sequence ID" value="NZ_CP009511.1"/>
</dbReference>
<dbReference type="PANTHER" id="PTHR11524:SF16">
    <property type="entry name" value="LARGE RIBOSOMAL SUBUNIT PROTEIN UL30"/>
    <property type="match status" value="1"/>
</dbReference>
<protein>
    <recommendedName>
        <fullName evidence="4">Large ribosomal subunit protein uL30</fullName>
    </recommendedName>
</protein>
<dbReference type="CDD" id="cd01657">
    <property type="entry name" value="Ribosomal_L7_archeal_euk"/>
    <property type="match status" value="1"/>
</dbReference>
<dbReference type="EMBL" id="CP009511">
    <property type="protein sequence ID" value="AKB62401.1"/>
    <property type="molecule type" value="Genomic_DNA"/>
</dbReference>
<dbReference type="InterPro" id="IPR036919">
    <property type="entry name" value="Ribo_uL30_ferredoxin-like_sf"/>
</dbReference>
<dbReference type="Gene3D" id="1.10.15.30">
    <property type="match status" value="1"/>
</dbReference>
<comment type="similarity">
    <text evidence="1 4">Belongs to the universal ribosomal protein uL30 family.</text>
</comment>
<keyword evidence="2 4" id="KW-0689">Ribosomal protein</keyword>
<dbReference type="InterPro" id="IPR016082">
    <property type="entry name" value="Ribosomal_uL30_ferredoxin-like"/>
</dbReference>
<dbReference type="InterPro" id="IPR039699">
    <property type="entry name" value="Ribosomal_uL30"/>
</dbReference>
<dbReference type="NCBIfam" id="NF004711">
    <property type="entry name" value="PRK06049.1"/>
    <property type="match status" value="1"/>
</dbReference>
<dbReference type="SMR" id="A0A0E3LSU9"/>
<dbReference type="SUPFAM" id="SSF55129">
    <property type="entry name" value="Ribosomal protein L30p/L7e"/>
    <property type="match status" value="1"/>
</dbReference>
<accession>A0A0E3LSU9</accession>
<evidence type="ECO:0000313" key="6">
    <source>
        <dbReference type="EMBL" id="AKB62401.1"/>
    </source>
</evidence>
<dbReference type="HAMAP" id="MF_01371_A">
    <property type="entry name" value="Ribosomal_uL30_A"/>
    <property type="match status" value="1"/>
</dbReference>
<dbReference type="PANTHER" id="PTHR11524">
    <property type="entry name" value="60S RIBOSOMAL PROTEIN L7"/>
    <property type="match status" value="1"/>
</dbReference>
<dbReference type="GO" id="GO:0000463">
    <property type="term" value="P:maturation of LSU-rRNA from tricistronic rRNA transcript (SSU-rRNA, 5.8S rRNA, LSU-rRNA)"/>
    <property type="evidence" value="ECO:0007669"/>
    <property type="project" value="TreeGrafter"/>
</dbReference>
<evidence type="ECO:0000256" key="4">
    <source>
        <dbReference type="HAMAP-Rule" id="MF_01371"/>
    </source>
</evidence>
<dbReference type="InterPro" id="IPR035808">
    <property type="entry name" value="Ribosomal_uL30_euk_arc"/>
</dbReference>
<reference evidence="6 7" key="1">
    <citation type="submission" date="2014-07" db="EMBL/GenBank/DDBJ databases">
        <title>Methanogenic archaea and the global carbon cycle.</title>
        <authorList>
            <person name="Henriksen J.R."/>
            <person name="Luke J."/>
            <person name="Reinhart S."/>
            <person name="Benedict M.N."/>
            <person name="Youngblut N.D."/>
            <person name="Metcalf M.E."/>
            <person name="Whitaker R.J."/>
            <person name="Metcalf W.W."/>
        </authorList>
    </citation>
    <scope>NUCLEOTIDE SEQUENCE [LARGE SCALE GENOMIC DNA]</scope>
    <source>
        <strain evidence="6 7">SarPi</strain>
    </source>
</reference>
<dbReference type="PATRIC" id="fig|1434115.4.peg.3092"/>
<dbReference type="AlphaFoldDB" id="A0A0E3LSU9"/>
<feature type="domain" description="Large ribosomal subunit protein uL30-like ferredoxin-like fold" evidence="5">
    <location>
        <begin position="2"/>
        <end position="52"/>
    </location>
</feature>
<dbReference type="HOGENOM" id="CLU_055156_6_0_2"/>
<evidence type="ECO:0000256" key="1">
    <source>
        <dbReference type="ARBA" id="ARBA00007594"/>
    </source>
</evidence>
<dbReference type="GeneID" id="24852255"/>
<proteinExistence type="inferred from homology"/>
<dbReference type="InterPro" id="IPR018038">
    <property type="entry name" value="Ribosomal_uL30_CS"/>
</dbReference>
<evidence type="ECO:0000256" key="2">
    <source>
        <dbReference type="ARBA" id="ARBA00022980"/>
    </source>
</evidence>
<organism evidence="6 7">
    <name type="scientific">Methanosarcina mazei SarPi</name>
    <dbReference type="NCBI Taxonomy" id="1434115"/>
    <lineage>
        <taxon>Archaea</taxon>
        <taxon>Methanobacteriati</taxon>
        <taxon>Methanobacteriota</taxon>
        <taxon>Stenosarchaea group</taxon>
        <taxon>Methanomicrobia</taxon>
        <taxon>Methanosarcinales</taxon>
        <taxon>Methanosarcinaceae</taxon>
        <taxon>Methanosarcina</taxon>
    </lineage>
</organism>
<gene>
    <name evidence="4" type="primary">rpl30</name>
    <name evidence="6" type="ORF">MSMAP_2416</name>
</gene>